<dbReference type="Proteomes" id="UP000887560">
    <property type="component" value="Unplaced"/>
</dbReference>
<accession>A0A915NZB4</accession>
<name>A0A915NZB4_9BILA</name>
<sequence>MDAKKTLGDKDKEVSATGGQAPITEHFPTSNYEVNISENPFISNVDTNTQICNAIYAHFLSAYPVRSRGK</sequence>
<dbReference type="WBParaSite" id="scf7180000421521.g7127">
    <property type="protein sequence ID" value="scf7180000421521.g7127"/>
    <property type="gene ID" value="scf7180000421521.g7127"/>
</dbReference>
<dbReference type="AlphaFoldDB" id="A0A915NZB4"/>
<evidence type="ECO:0000313" key="3">
    <source>
        <dbReference type="WBParaSite" id="scf7180000421521.g7127"/>
    </source>
</evidence>
<reference evidence="3" key="1">
    <citation type="submission" date="2022-11" db="UniProtKB">
        <authorList>
            <consortium name="WormBaseParasite"/>
        </authorList>
    </citation>
    <scope>IDENTIFICATION</scope>
</reference>
<feature type="compositionally biased region" description="Basic and acidic residues" evidence="1">
    <location>
        <begin position="1"/>
        <end position="14"/>
    </location>
</feature>
<organism evidence="2 3">
    <name type="scientific">Meloidogyne floridensis</name>
    <dbReference type="NCBI Taxonomy" id="298350"/>
    <lineage>
        <taxon>Eukaryota</taxon>
        <taxon>Metazoa</taxon>
        <taxon>Ecdysozoa</taxon>
        <taxon>Nematoda</taxon>
        <taxon>Chromadorea</taxon>
        <taxon>Rhabditida</taxon>
        <taxon>Tylenchina</taxon>
        <taxon>Tylenchomorpha</taxon>
        <taxon>Tylenchoidea</taxon>
        <taxon>Meloidogynidae</taxon>
        <taxon>Meloidogyninae</taxon>
        <taxon>Meloidogyne</taxon>
    </lineage>
</organism>
<feature type="region of interest" description="Disordered" evidence="1">
    <location>
        <begin position="1"/>
        <end position="26"/>
    </location>
</feature>
<protein>
    <submittedName>
        <fullName evidence="3">Uncharacterized protein</fullName>
    </submittedName>
</protein>
<keyword evidence="2" id="KW-1185">Reference proteome</keyword>
<proteinExistence type="predicted"/>
<evidence type="ECO:0000313" key="2">
    <source>
        <dbReference type="Proteomes" id="UP000887560"/>
    </source>
</evidence>
<evidence type="ECO:0000256" key="1">
    <source>
        <dbReference type="SAM" id="MobiDB-lite"/>
    </source>
</evidence>